<protein>
    <recommendedName>
        <fullName evidence="4">Phosphatidate cytidylyltransferase</fullName>
    </recommendedName>
</protein>
<organism evidence="2 3">
    <name type="scientific">Spirosoma telluris</name>
    <dbReference type="NCBI Taxonomy" id="2183553"/>
    <lineage>
        <taxon>Bacteria</taxon>
        <taxon>Pseudomonadati</taxon>
        <taxon>Bacteroidota</taxon>
        <taxon>Cytophagia</taxon>
        <taxon>Cytophagales</taxon>
        <taxon>Cytophagaceae</taxon>
        <taxon>Spirosoma</taxon>
    </lineage>
</organism>
<evidence type="ECO:0000256" key="1">
    <source>
        <dbReference type="SAM" id="Phobius"/>
    </source>
</evidence>
<dbReference type="PROSITE" id="PS51257">
    <property type="entry name" value="PROKAR_LIPOPROTEIN"/>
    <property type="match status" value="1"/>
</dbReference>
<evidence type="ECO:0000313" key="3">
    <source>
        <dbReference type="Proteomes" id="UP000249016"/>
    </source>
</evidence>
<keyword evidence="3" id="KW-1185">Reference proteome</keyword>
<comment type="caution">
    <text evidence="2">The sequence shown here is derived from an EMBL/GenBank/DDBJ whole genome shotgun (WGS) entry which is preliminary data.</text>
</comment>
<evidence type="ECO:0008006" key="4">
    <source>
        <dbReference type="Google" id="ProtNLM"/>
    </source>
</evidence>
<accession>A0A327NSI8</accession>
<gene>
    <name evidence="2" type="ORF">HMF3257_36735</name>
</gene>
<keyword evidence="1" id="KW-0812">Transmembrane</keyword>
<sequence>MKTLLRFFPTAIVALFLMLFLTSCAAIGDIFKAGAWTGAILVILGIGLVIWIISKLFGGEVAIRNTPTWKRKSRDP</sequence>
<dbReference type="Proteomes" id="UP000249016">
    <property type="component" value="Unassembled WGS sequence"/>
</dbReference>
<dbReference type="EMBL" id="QLII01000001">
    <property type="protein sequence ID" value="RAI78247.1"/>
    <property type="molecule type" value="Genomic_DNA"/>
</dbReference>
<dbReference type="RefSeq" id="WP_111349845.1">
    <property type="nucleotide sequence ID" value="NZ_QLII01000001.1"/>
</dbReference>
<keyword evidence="1" id="KW-0472">Membrane</keyword>
<proteinExistence type="predicted"/>
<dbReference type="OrthoDB" id="894321at2"/>
<feature type="transmembrane region" description="Helical" evidence="1">
    <location>
        <begin position="36"/>
        <end position="54"/>
    </location>
</feature>
<name>A0A327NSI8_9BACT</name>
<keyword evidence="1" id="KW-1133">Transmembrane helix</keyword>
<evidence type="ECO:0000313" key="2">
    <source>
        <dbReference type="EMBL" id="RAI78247.1"/>
    </source>
</evidence>
<reference evidence="2 3" key="1">
    <citation type="submission" date="2018-06" db="EMBL/GenBank/DDBJ databases">
        <title>Spirosoma sp. HMF3257 Genome sequencing and assembly.</title>
        <authorList>
            <person name="Kang H."/>
            <person name="Cha I."/>
            <person name="Kim H."/>
            <person name="Kang J."/>
            <person name="Joh K."/>
        </authorList>
    </citation>
    <scope>NUCLEOTIDE SEQUENCE [LARGE SCALE GENOMIC DNA]</scope>
    <source>
        <strain evidence="2 3">HMF3257</strain>
    </source>
</reference>
<dbReference type="AlphaFoldDB" id="A0A327NSI8"/>